<evidence type="ECO:0000313" key="1">
    <source>
        <dbReference type="EMBL" id="CAH2103948.1"/>
    </source>
</evidence>
<dbReference type="EMBL" id="CAKOGL010000026">
    <property type="protein sequence ID" value="CAH2103948.1"/>
    <property type="molecule type" value="Genomic_DNA"/>
</dbReference>
<reference evidence="1" key="1">
    <citation type="submission" date="2022-03" db="EMBL/GenBank/DDBJ databases">
        <authorList>
            <person name="Tunstrom K."/>
        </authorList>
    </citation>
    <scope>NUCLEOTIDE SEQUENCE</scope>
</reference>
<accession>A0AAU9UXK3</accession>
<dbReference type="PANTHER" id="PTHR46704">
    <property type="entry name" value="CXC DOMAIN-CONTAINING PROTEIN-RELATED"/>
    <property type="match status" value="1"/>
</dbReference>
<evidence type="ECO:0000313" key="2">
    <source>
        <dbReference type="Proteomes" id="UP001153954"/>
    </source>
</evidence>
<name>A0AAU9UXK3_EUPED</name>
<proteinExistence type="predicted"/>
<organism evidence="1 2">
    <name type="scientific">Euphydryas editha</name>
    <name type="common">Edith's checkerspot</name>
    <dbReference type="NCBI Taxonomy" id="104508"/>
    <lineage>
        <taxon>Eukaryota</taxon>
        <taxon>Metazoa</taxon>
        <taxon>Ecdysozoa</taxon>
        <taxon>Arthropoda</taxon>
        <taxon>Hexapoda</taxon>
        <taxon>Insecta</taxon>
        <taxon>Pterygota</taxon>
        <taxon>Neoptera</taxon>
        <taxon>Endopterygota</taxon>
        <taxon>Lepidoptera</taxon>
        <taxon>Glossata</taxon>
        <taxon>Ditrysia</taxon>
        <taxon>Papilionoidea</taxon>
        <taxon>Nymphalidae</taxon>
        <taxon>Nymphalinae</taxon>
        <taxon>Euphydryas</taxon>
    </lineage>
</organism>
<gene>
    <name evidence="1" type="ORF">EEDITHA_LOCUS18391</name>
</gene>
<dbReference type="AlphaFoldDB" id="A0AAU9UXK3"/>
<comment type="caution">
    <text evidence="1">The sequence shown here is derived from an EMBL/GenBank/DDBJ whole genome shotgun (WGS) entry which is preliminary data.</text>
</comment>
<keyword evidence="2" id="KW-1185">Reference proteome</keyword>
<sequence length="288" mass="32503">MLGMALKSLTSSRKIIDIIHRYGHCISYPGVEELETEATYTSIEKSSVCPETIKKSPDLCTGVAFDNFDRFVETKTGKDTLHDTVGIIYQNVDLNTSDESQSINVSDAHNEVTLNLKKRRRRTFQGISTEISEQPLAKKKKSQNLESLDHNGENLQCKNLQLYETIDTFWMLSHALQLPNVPMWVGFNSLLVDNNSPKQIVSYLTPINESPTNKSVVLETMKQSQKICKEVNQSSIQVTYDLAIAKVALEMQATYKPDLDNLFIHLAVPYNDGLLQSCGQNYHGLWLN</sequence>
<dbReference type="PANTHER" id="PTHR46704:SF9">
    <property type="entry name" value="BHLH DOMAIN-CONTAINING PROTEIN"/>
    <property type="match status" value="1"/>
</dbReference>
<dbReference type="Proteomes" id="UP001153954">
    <property type="component" value="Unassembled WGS sequence"/>
</dbReference>
<protein>
    <submittedName>
        <fullName evidence="1">Uncharacterized protein</fullName>
    </submittedName>
</protein>